<gene>
    <name evidence="2" type="ORF">SAMN03080615_02329</name>
</gene>
<protein>
    <submittedName>
        <fullName evidence="2">Putative signal transducing protein</fullName>
    </submittedName>
</protein>
<keyword evidence="1" id="KW-0812">Transmembrane</keyword>
<sequence>MKLLTEVIDVNELHSLRILLESNGIAFHVGNEDSARNFGFIYPARKYNIFILYEKQYDEAMKLLENEDHVVTASINLDQHRRFMVEEKTRSMNQIYKVVMYSFVVIVIIFACFVWYMEATH</sequence>
<evidence type="ECO:0000313" key="2">
    <source>
        <dbReference type="EMBL" id="SEQ67776.1"/>
    </source>
</evidence>
<evidence type="ECO:0000256" key="1">
    <source>
        <dbReference type="SAM" id="Phobius"/>
    </source>
</evidence>
<keyword evidence="3" id="KW-1185">Reference proteome</keyword>
<keyword evidence="1" id="KW-0472">Membrane</keyword>
<dbReference type="AlphaFoldDB" id="A0A1H9HZI1"/>
<reference evidence="3" key="1">
    <citation type="submission" date="2016-10" db="EMBL/GenBank/DDBJ databases">
        <authorList>
            <person name="Varghese N."/>
            <person name="Submissions S."/>
        </authorList>
    </citation>
    <scope>NUCLEOTIDE SEQUENCE [LARGE SCALE GENOMIC DNA]</scope>
    <source>
        <strain evidence="3">DSM 18887</strain>
    </source>
</reference>
<name>A0A1H9HZI1_9GAMM</name>
<dbReference type="Proteomes" id="UP000198749">
    <property type="component" value="Unassembled WGS sequence"/>
</dbReference>
<proteinExistence type="predicted"/>
<feature type="transmembrane region" description="Helical" evidence="1">
    <location>
        <begin position="98"/>
        <end position="117"/>
    </location>
</feature>
<evidence type="ECO:0000313" key="3">
    <source>
        <dbReference type="Proteomes" id="UP000198749"/>
    </source>
</evidence>
<accession>A0A1H9HZI1</accession>
<organism evidence="2 3">
    <name type="scientific">Amphritea atlantica</name>
    <dbReference type="NCBI Taxonomy" id="355243"/>
    <lineage>
        <taxon>Bacteria</taxon>
        <taxon>Pseudomonadati</taxon>
        <taxon>Pseudomonadota</taxon>
        <taxon>Gammaproteobacteria</taxon>
        <taxon>Oceanospirillales</taxon>
        <taxon>Oceanospirillaceae</taxon>
        <taxon>Amphritea</taxon>
    </lineage>
</organism>
<keyword evidence="1" id="KW-1133">Transmembrane helix</keyword>
<dbReference type="EMBL" id="FOGB01000006">
    <property type="protein sequence ID" value="SEQ67776.1"/>
    <property type="molecule type" value="Genomic_DNA"/>
</dbReference>